<sequence length="439" mass="48260">MDRRKFLQQSSTGVIAGLGAAALANQAKAAPSERVRVGMIGSAGRAYSLCSTFSGNPNVEIVMVADVDPRRMPKALQKITENQGQAPKTTTDFRHIIDDDSIDAIVVGTPDHWHAIPTILGCLAGKDVYVEKPDGHNIVEGQRMVAAARKHGRVVQMGSQHRSTDRLISALDYIRTGALGKVLFAKAWESTRQRSIGNPPDSQPPSGVDYDMWLGAAPKRPFNPCRFHGNWRWFFDTGTGDLGNDGVHRLDMAFAAMNAACEAQGDAPCVLPRKISAMGGKRYFDDAQEFADTLQVAYEYESATPKILTYEMRIWAPYDMDDESEGAAIYGDLGYMIIGNERWRAYSSKGLVKEVQGDSFEGPHVQNFIDCIKSRNKPACDLETVGHPASLLCHAGNVAWRVGRSLTFDAATETFVGDEEANALRGRPEWRKPWVLPEV</sequence>
<gene>
    <name evidence="3" type="primary">iolG_18</name>
    <name evidence="3" type="ORF">Pla8534_53220</name>
</gene>
<dbReference type="Pfam" id="PF19051">
    <property type="entry name" value="GFO_IDH_MocA_C2"/>
    <property type="match status" value="2"/>
</dbReference>
<feature type="domain" description="Gfo/Idh/MocA-like oxidoreductase N-terminal" evidence="1">
    <location>
        <begin position="35"/>
        <end position="158"/>
    </location>
</feature>
<dbReference type="Pfam" id="PF01408">
    <property type="entry name" value="GFO_IDH_MocA"/>
    <property type="match status" value="1"/>
</dbReference>
<feature type="domain" description="Gfo/Idh/MocA-like oxidoreductase bacterial type C-terminal" evidence="2">
    <location>
        <begin position="363"/>
        <end position="434"/>
    </location>
</feature>
<feature type="domain" description="Gfo/Idh/MocA-like oxidoreductase bacterial type C-terminal" evidence="2">
    <location>
        <begin position="203"/>
        <end position="252"/>
    </location>
</feature>
<dbReference type="RefSeq" id="WP_145056244.1">
    <property type="nucleotide sequence ID" value="NZ_CP036433.1"/>
</dbReference>
<reference evidence="3 4" key="1">
    <citation type="submission" date="2019-02" db="EMBL/GenBank/DDBJ databases">
        <title>Deep-cultivation of Planctomycetes and their phenomic and genomic characterization uncovers novel biology.</title>
        <authorList>
            <person name="Wiegand S."/>
            <person name="Jogler M."/>
            <person name="Boedeker C."/>
            <person name="Pinto D."/>
            <person name="Vollmers J."/>
            <person name="Rivas-Marin E."/>
            <person name="Kohn T."/>
            <person name="Peeters S.H."/>
            <person name="Heuer A."/>
            <person name="Rast P."/>
            <person name="Oberbeckmann S."/>
            <person name="Bunk B."/>
            <person name="Jeske O."/>
            <person name="Meyerdierks A."/>
            <person name="Storesund J.E."/>
            <person name="Kallscheuer N."/>
            <person name="Luecker S."/>
            <person name="Lage O.M."/>
            <person name="Pohl T."/>
            <person name="Merkel B.J."/>
            <person name="Hornburger P."/>
            <person name="Mueller R.-W."/>
            <person name="Bruemmer F."/>
            <person name="Labrenz M."/>
            <person name="Spormann A.M."/>
            <person name="Op den Camp H."/>
            <person name="Overmann J."/>
            <person name="Amann R."/>
            <person name="Jetten M.S.M."/>
            <person name="Mascher T."/>
            <person name="Medema M.H."/>
            <person name="Devos D.P."/>
            <person name="Kaster A.-K."/>
            <person name="Ovreas L."/>
            <person name="Rohde M."/>
            <person name="Galperin M.Y."/>
            <person name="Jogler C."/>
        </authorList>
    </citation>
    <scope>NUCLEOTIDE SEQUENCE [LARGE SCALE GENOMIC DNA]</scope>
    <source>
        <strain evidence="3 4">Pla85_3_4</strain>
    </source>
</reference>
<dbReference type="OrthoDB" id="9788246at2"/>
<name>A0A518E060_9BACT</name>
<dbReference type="EMBL" id="CP036433">
    <property type="protein sequence ID" value="QDU97474.1"/>
    <property type="molecule type" value="Genomic_DNA"/>
</dbReference>
<dbReference type="InterPro" id="IPR036291">
    <property type="entry name" value="NAD(P)-bd_dom_sf"/>
</dbReference>
<dbReference type="InterPro" id="IPR006311">
    <property type="entry name" value="TAT_signal"/>
</dbReference>
<dbReference type="EC" id="1.1.1.18" evidence="3"/>
<evidence type="ECO:0000259" key="2">
    <source>
        <dbReference type="Pfam" id="PF19051"/>
    </source>
</evidence>
<dbReference type="InterPro" id="IPR043906">
    <property type="entry name" value="Gfo/Idh/MocA_OxRdtase_bact_C"/>
</dbReference>
<keyword evidence="4" id="KW-1185">Reference proteome</keyword>
<dbReference type="GO" id="GO:0050112">
    <property type="term" value="F:inositol 2-dehydrogenase (NAD+) activity"/>
    <property type="evidence" value="ECO:0007669"/>
    <property type="project" value="UniProtKB-EC"/>
</dbReference>
<dbReference type="PANTHER" id="PTHR43818">
    <property type="entry name" value="BCDNA.GH03377"/>
    <property type="match status" value="1"/>
</dbReference>
<dbReference type="SUPFAM" id="SSF51735">
    <property type="entry name" value="NAD(P)-binding Rossmann-fold domains"/>
    <property type="match status" value="1"/>
</dbReference>
<dbReference type="Gene3D" id="3.30.360.10">
    <property type="entry name" value="Dihydrodipicolinate Reductase, domain 2"/>
    <property type="match status" value="1"/>
</dbReference>
<evidence type="ECO:0000313" key="4">
    <source>
        <dbReference type="Proteomes" id="UP000317648"/>
    </source>
</evidence>
<dbReference type="PANTHER" id="PTHR43818:SF5">
    <property type="entry name" value="OXIDOREDUCTASE FAMILY PROTEIN"/>
    <property type="match status" value="1"/>
</dbReference>
<accession>A0A518E060</accession>
<evidence type="ECO:0000259" key="1">
    <source>
        <dbReference type="Pfam" id="PF01408"/>
    </source>
</evidence>
<dbReference type="Proteomes" id="UP000317648">
    <property type="component" value="Chromosome"/>
</dbReference>
<evidence type="ECO:0000313" key="3">
    <source>
        <dbReference type="EMBL" id="QDU97474.1"/>
    </source>
</evidence>
<organism evidence="3 4">
    <name type="scientific">Lignipirellula cremea</name>
    <dbReference type="NCBI Taxonomy" id="2528010"/>
    <lineage>
        <taxon>Bacteria</taxon>
        <taxon>Pseudomonadati</taxon>
        <taxon>Planctomycetota</taxon>
        <taxon>Planctomycetia</taxon>
        <taxon>Pirellulales</taxon>
        <taxon>Pirellulaceae</taxon>
        <taxon>Lignipirellula</taxon>
    </lineage>
</organism>
<dbReference type="Gene3D" id="3.40.50.720">
    <property type="entry name" value="NAD(P)-binding Rossmann-like Domain"/>
    <property type="match status" value="1"/>
</dbReference>
<proteinExistence type="predicted"/>
<keyword evidence="3" id="KW-0560">Oxidoreductase</keyword>
<dbReference type="GO" id="GO:0000166">
    <property type="term" value="F:nucleotide binding"/>
    <property type="evidence" value="ECO:0007669"/>
    <property type="project" value="InterPro"/>
</dbReference>
<protein>
    <submittedName>
        <fullName evidence="3">Inositol 2-dehydrogenase</fullName>
        <ecNumber evidence="3">1.1.1.18</ecNumber>
    </submittedName>
</protein>
<dbReference type="PROSITE" id="PS51318">
    <property type="entry name" value="TAT"/>
    <property type="match status" value="1"/>
</dbReference>
<dbReference type="AlphaFoldDB" id="A0A518E060"/>
<dbReference type="InterPro" id="IPR000683">
    <property type="entry name" value="Gfo/Idh/MocA-like_OxRdtase_N"/>
</dbReference>
<dbReference type="SUPFAM" id="SSF55347">
    <property type="entry name" value="Glyceraldehyde-3-phosphate dehydrogenase-like, C-terminal domain"/>
    <property type="match status" value="1"/>
</dbReference>
<dbReference type="InterPro" id="IPR050463">
    <property type="entry name" value="Gfo/Idh/MocA_oxidrdct_glycsds"/>
</dbReference>
<dbReference type="KEGG" id="lcre:Pla8534_53220"/>